<dbReference type="PANTHER" id="PTHR43772:SF2">
    <property type="entry name" value="PUTATIVE (AFU_ORTHOLOGUE AFUA_2G04480)-RELATED"/>
    <property type="match status" value="1"/>
</dbReference>
<evidence type="ECO:0000313" key="5">
    <source>
        <dbReference type="Proteomes" id="UP000640052"/>
    </source>
</evidence>
<keyword evidence="2" id="KW-0119">Carbohydrate metabolism</keyword>
<sequence length="412" mass="45284">MYHPKRSRLRIIGSLIVVISASIFPVTSASADVLPNNPIINDYSSDPDARWCYTGNSWGICLTTSRDDRPQGWNYNGGNPYPMSVTRMYFLPQGSNPGVQSNWQAKGSTVSVDGTNVGGVVLRENPGYSSWVDNNTRHLWAPTNWYNSPWGRYNLLVPDLDVTNQPHSSSRIGVSRSASIDPGSTYTYLHTMNLATNGNGTAAPNSGYSSDPSFSNDWWPFITYANGDFDTRPCGKISFAMLDFELNVQSGWPKPLVINSASPPAGTVNMTGVPTSLRGCDNNNDYYFEGPELFYRWVNGNQKWYLMFASKPASGNSVIAYAMADNIDGPYAYQGIIMSGSSSEWTNQATIVEGWGPNGMSLFFYHDGASGTPHSRKVHAECFRFNANGTIPTINRTTSTSATSWVGNCWDD</sequence>
<feature type="signal peptide" evidence="3">
    <location>
        <begin position="1"/>
        <end position="31"/>
    </location>
</feature>
<keyword evidence="5" id="KW-1185">Reference proteome</keyword>
<dbReference type="AlphaFoldDB" id="A0A919QFK8"/>
<gene>
    <name evidence="4" type="ORF">Aph01nite_61730</name>
</gene>
<evidence type="ECO:0000256" key="3">
    <source>
        <dbReference type="SAM" id="SignalP"/>
    </source>
</evidence>
<dbReference type="RefSeq" id="WP_204044507.1">
    <property type="nucleotide sequence ID" value="NZ_BOOA01000065.1"/>
</dbReference>
<name>A0A919QFK8_9ACTN</name>
<accession>A0A919QFK8</accession>
<dbReference type="Proteomes" id="UP000640052">
    <property type="component" value="Unassembled WGS sequence"/>
</dbReference>
<feature type="chain" id="PRO_5036719301" evidence="3">
    <location>
        <begin position="32"/>
        <end position="412"/>
    </location>
</feature>
<keyword evidence="3" id="KW-0732">Signal</keyword>
<evidence type="ECO:0000256" key="1">
    <source>
        <dbReference type="ARBA" id="ARBA00022651"/>
    </source>
</evidence>
<keyword evidence="1" id="KW-0858">Xylan degradation</keyword>
<evidence type="ECO:0000256" key="2">
    <source>
        <dbReference type="ARBA" id="ARBA00023277"/>
    </source>
</evidence>
<dbReference type="InterPro" id="IPR023296">
    <property type="entry name" value="Glyco_hydro_beta-prop_sf"/>
</dbReference>
<keyword evidence="1" id="KW-0624">Polysaccharide degradation</keyword>
<dbReference type="SUPFAM" id="SSF75005">
    <property type="entry name" value="Arabinanase/levansucrase/invertase"/>
    <property type="match status" value="1"/>
</dbReference>
<dbReference type="PANTHER" id="PTHR43772">
    <property type="entry name" value="ENDO-1,4-BETA-XYLANASE"/>
    <property type="match status" value="1"/>
</dbReference>
<evidence type="ECO:0000313" key="4">
    <source>
        <dbReference type="EMBL" id="GIH27863.1"/>
    </source>
</evidence>
<dbReference type="InterPro" id="IPR052176">
    <property type="entry name" value="Glycosyl_Hydrlase_43_Enz"/>
</dbReference>
<dbReference type="EMBL" id="BOOA01000065">
    <property type="protein sequence ID" value="GIH27863.1"/>
    <property type="molecule type" value="Genomic_DNA"/>
</dbReference>
<dbReference type="Gene3D" id="2.115.10.20">
    <property type="entry name" value="Glycosyl hydrolase domain, family 43"/>
    <property type="match status" value="1"/>
</dbReference>
<protein>
    <submittedName>
        <fullName evidence="4">Uncharacterized protein</fullName>
    </submittedName>
</protein>
<organism evidence="4 5">
    <name type="scientific">Acrocarpospora phusangensis</name>
    <dbReference type="NCBI Taxonomy" id="1070424"/>
    <lineage>
        <taxon>Bacteria</taxon>
        <taxon>Bacillati</taxon>
        <taxon>Actinomycetota</taxon>
        <taxon>Actinomycetes</taxon>
        <taxon>Streptosporangiales</taxon>
        <taxon>Streptosporangiaceae</taxon>
        <taxon>Acrocarpospora</taxon>
    </lineage>
</organism>
<comment type="caution">
    <text evidence="4">The sequence shown here is derived from an EMBL/GenBank/DDBJ whole genome shotgun (WGS) entry which is preliminary data.</text>
</comment>
<dbReference type="GO" id="GO:0045493">
    <property type="term" value="P:xylan catabolic process"/>
    <property type="evidence" value="ECO:0007669"/>
    <property type="project" value="UniProtKB-KW"/>
</dbReference>
<reference evidence="4" key="1">
    <citation type="submission" date="2021-01" db="EMBL/GenBank/DDBJ databases">
        <title>Whole genome shotgun sequence of Acrocarpospora phusangensis NBRC 108782.</title>
        <authorList>
            <person name="Komaki H."/>
            <person name="Tamura T."/>
        </authorList>
    </citation>
    <scope>NUCLEOTIDE SEQUENCE</scope>
    <source>
        <strain evidence="4">NBRC 108782</strain>
    </source>
</reference>
<proteinExistence type="predicted"/>